<feature type="transmembrane region" description="Helical" evidence="11">
    <location>
        <begin position="281"/>
        <end position="302"/>
    </location>
</feature>
<evidence type="ECO:0000256" key="4">
    <source>
        <dbReference type="ARBA" id="ARBA00022692"/>
    </source>
</evidence>
<dbReference type="CDD" id="cd03250">
    <property type="entry name" value="ABCC_MRP_domain1"/>
    <property type="match status" value="1"/>
</dbReference>
<dbReference type="InterPro" id="IPR056227">
    <property type="entry name" value="TMD0_ABC"/>
</dbReference>
<dbReference type="Pfam" id="PF24357">
    <property type="entry name" value="TMD0_ABC"/>
    <property type="match status" value="1"/>
</dbReference>
<dbReference type="Gene3D" id="3.40.50.300">
    <property type="entry name" value="P-loop containing nucleotide triphosphate hydrolases"/>
    <property type="match status" value="2"/>
</dbReference>
<feature type="transmembrane region" description="Helical" evidence="11">
    <location>
        <begin position="517"/>
        <end position="543"/>
    </location>
</feature>
<protein>
    <submittedName>
        <fullName evidence="14">p-loop containing nucleoside triphosphate hydrolase protein</fullName>
    </submittedName>
</protein>
<evidence type="ECO:0000256" key="5">
    <source>
        <dbReference type="ARBA" id="ARBA00022737"/>
    </source>
</evidence>
<dbReference type="FunFam" id="1.20.1560.10:FF:000078">
    <property type="entry name" value="Unplaced genomic scaffold supercont1.1, whole genome shotgun sequence"/>
    <property type="match status" value="1"/>
</dbReference>
<dbReference type="InterPro" id="IPR003439">
    <property type="entry name" value="ABC_transporter-like_ATP-bd"/>
</dbReference>
<dbReference type="STRING" id="1314776.A0A166EAB4"/>
<feature type="transmembrane region" description="Helical" evidence="11">
    <location>
        <begin position="1130"/>
        <end position="1151"/>
    </location>
</feature>
<feature type="transmembrane region" description="Helical" evidence="11">
    <location>
        <begin position="1027"/>
        <end position="1055"/>
    </location>
</feature>
<evidence type="ECO:0000256" key="11">
    <source>
        <dbReference type="SAM" id="Phobius"/>
    </source>
</evidence>
<keyword evidence="5" id="KW-0677">Repeat</keyword>
<dbReference type="SUPFAM" id="SSF90123">
    <property type="entry name" value="ABC transporter transmembrane region"/>
    <property type="match status" value="2"/>
</dbReference>
<feature type="transmembrane region" description="Helical" evidence="11">
    <location>
        <begin position="1219"/>
        <end position="1239"/>
    </location>
</feature>
<dbReference type="PROSITE" id="PS50929">
    <property type="entry name" value="ABC_TM1F"/>
    <property type="match status" value="2"/>
</dbReference>
<dbReference type="CDD" id="cd18603">
    <property type="entry name" value="ABC_6TM_MRP1_2_3_6_D2_like"/>
    <property type="match status" value="1"/>
</dbReference>
<dbReference type="InterPro" id="IPR017871">
    <property type="entry name" value="ABC_transporter-like_CS"/>
</dbReference>
<dbReference type="PANTHER" id="PTHR24223:SF443">
    <property type="entry name" value="MULTIDRUG-RESISTANCE LIKE PROTEIN 1, ISOFORM I"/>
    <property type="match status" value="1"/>
</dbReference>
<dbReference type="Proteomes" id="UP000076798">
    <property type="component" value="Unassembled WGS sequence"/>
</dbReference>
<keyword evidence="8 11" id="KW-1133">Transmembrane helix</keyword>
<dbReference type="OrthoDB" id="6500128at2759"/>
<sequence length="1552" mass="170028">MSSLCARREGWGPSSSLRDFDLTPCTEDALLSSLFALFILVSSTRIFYLAKYTSAISKGRAVLWVKQVLLGVVVVLSLFDLIVLALKPSTTHNRDALSLTHLSLSTLSFLLTLPLTHLESTRSRRSSSLILIFAPVYLILSAIRLRTIGTSTYIDGSVVFIVQVVIPSLYAVFWIFECLGPEYEFTSRIRLSGPDTLGHGTANGTANGHGEIGIGGEKKEHESPLATANIYSRWTFHWMTPLMKLGASKFIDEDDLDNLLPDDTSHALGEKLAHNLQGRGLWTALFLSYGGPYAFAALLKIIQDSLAFLQPQLLRWLLSYISSYQNTKAGGASKIEGFAVAVMMFVAGIFQTVVLHQYFQICFTTGMRVRAGLVTAIYRKSLILSSDARGKRATGDIVNLMSVDATRLQDLCTYGLISISGPFQITLAFISLYNLLGWPAFIGVLIMILSIPLNTLIARYLKKLQEIQMKNRDSRTRLMSELLGNIKSVKLFAWEGAFLGRVLGVRNERELVMLRKIGIVTALNTTMWTGIPVLVAFSSFAVAAATGSSALTSDVIFPAISLFMLLQFPLAMFSQVTSNIIEALVSVNRLSAFLAEEELQVDARDVRIPESEPVEGSLVLEMKGCDFSWSSPSSSSPPSRTSASGSASTSATASASLVPTLSDISLTAHSGQLIALLGRVGSGKSSLLSSIIGEMYRLDGSLDVRGVVAYAPQDPWIQSASVRDNILFGCVFEEEFYGVVIEACALKEDLALLKDGDLTEVGEKGISLSGGQRARISLARAVYARADLYLLDDVLAAVDSHVARHVFDHVIGPRGLLSSKARIVVTNSIAFLSQYDHLAFIRRGIILEQGTYEELASDESTEVAKLIAGHGNIASASASGRASGATTPRTDGEGTLVGRSRAGTPPSSSPSPKTEIDEKMEESEVFFEKMDKIRKSGISTRRARLLDPHLDSSSHSTETAKAAKKEHSEQGRVKRDVYAEYIRAASIWGFTLFLITAILTQISSVLGNFTLRAWGEHNRSDGVERGVSFYLLLYGLFSLGSVLFSCAGSILIWVYCSLRSAKRMHDAMLHAVLRAPLSFFEQTPMGRIINLFSRDIYVLDNILGRVIQNLFRTLATILGIILVISTSFPLFLVAVPPLGYLYYVVMVYYLATSRELKRLDAVSKSPIFAWFQESLGGLSTIRGFSQQNIFMIQNEKRLDRNQMCYLPSISCNRWLAARLEFVGSLIILVTALLSIWALVTTGVDAGLVGLVLSYGLNTTGSLNWAVRSASEVETNIVSAERILHYIRLEPEAPEFIPENKPDGEWPTKGLVEFRDYSMRYRKDLDLVLKDINLTIQPREKIGVCGRTGAGKSSLLLALFRIIEPAAGTIFVDGVDITTLGLHDLRSVIGIIPQEPQLFEGTLRENIDPTGSYDDAAIWVALEQSDLRAFVETLDGKLDAPVREGGASLSSGQRQLLCFARALLRKSKILVLDEATSAVDLDTDKSIQQIIRGPQFVDVTMLTIAHRLNTIIDSDRVLVLDAGRVAEFDTPKTLLEDPNSRFYSLALEAGLTN</sequence>
<evidence type="ECO:0000256" key="6">
    <source>
        <dbReference type="ARBA" id="ARBA00022741"/>
    </source>
</evidence>
<dbReference type="InterPro" id="IPR027417">
    <property type="entry name" value="P-loop_NTPase"/>
</dbReference>
<feature type="transmembrane region" description="Helical" evidence="11">
    <location>
        <begin position="157"/>
        <end position="180"/>
    </location>
</feature>
<evidence type="ECO:0000256" key="10">
    <source>
        <dbReference type="SAM" id="MobiDB-lite"/>
    </source>
</evidence>
<feature type="region of interest" description="Disordered" evidence="10">
    <location>
        <begin position="876"/>
        <end position="919"/>
    </location>
</feature>
<feature type="transmembrane region" description="Helical" evidence="11">
    <location>
        <begin position="68"/>
        <end position="86"/>
    </location>
</feature>
<dbReference type="PROSITE" id="PS50893">
    <property type="entry name" value="ABC_TRANSPORTER_2"/>
    <property type="match status" value="2"/>
</dbReference>
<keyword evidence="15" id="KW-1185">Reference proteome</keyword>
<feature type="transmembrane region" description="Helical" evidence="11">
    <location>
        <begin position="128"/>
        <end position="145"/>
    </location>
</feature>
<feature type="domain" description="ABC transmembrane type-1" evidence="13">
    <location>
        <begin position="992"/>
        <end position="1274"/>
    </location>
</feature>
<dbReference type="PROSITE" id="PS00211">
    <property type="entry name" value="ABC_TRANSPORTER_1"/>
    <property type="match status" value="2"/>
</dbReference>
<comment type="similarity">
    <text evidence="2">Belongs to the ABC transporter superfamily. ABCC family. Conjugate transporter (TC 3.A.1.208) subfamily.</text>
</comment>
<dbReference type="PANTHER" id="PTHR24223">
    <property type="entry name" value="ATP-BINDING CASSETTE SUB-FAMILY C"/>
    <property type="match status" value="1"/>
</dbReference>
<dbReference type="FunFam" id="1.20.1560.10:FF:000001">
    <property type="entry name" value="ATP-binding cassette subfamily C member 1"/>
    <property type="match status" value="1"/>
</dbReference>
<evidence type="ECO:0000256" key="7">
    <source>
        <dbReference type="ARBA" id="ARBA00022840"/>
    </source>
</evidence>
<dbReference type="GO" id="GO:0016887">
    <property type="term" value="F:ATP hydrolysis activity"/>
    <property type="evidence" value="ECO:0007669"/>
    <property type="project" value="InterPro"/>
</dbReference>
<feature type="transmembrane region" description="Helical" evidence="11">
    <location>
        <begin position="438"/>
        <end position="461"/>
    </location>
</feature>
<feature type="transmembrane region" description="Helical" evidence="11">
    <location>
        <begin position="555"/>
        <end position="573"/>
    </location>
</feature>
<dbReference type="CDD" id="cd03244">
    <property type="entry name" value="ABCC_MRP_domain2"/>
    <property type="match status" value="1"/>
</dbReference>
<feature type="transmembrane region" description="Helical" evidence="11">
    <location>
        <begin position="338"/>
        <end position="359"/>
    </location>
</feature>
<keyword evidence="14" id="KW-0378">Hydrolase</keyword>
<dbReference type="GO" id="GO:0140359">
    <property type="term" value="F:ABC-type transporter activity"/>
    <property type="evidence" value="ECO:0007669"/>
    <property type="project" value="InterPro"/>
</dbReference>
<dbReference type="GO" id="GO:0005524">
    <property type="term" value="F:ATP binding"/>
    <property type="evidence" value="ECO:0007669"/>
    <property type="project" value="UniProtKB-KW"/>
</dbReference>
<evidence type="ECO:0000259" key="13">
    <source>
        <dbReference type="PROSITE" id="PS50929"/>
    </source>
</evidence>
<feature type="compositionally biased region" description="Low complexity" evidence="10">
    <location>
        <begin position="876"/>
        <end position="885"/>
    </location>
</feature>
<feature type="domain" description="ABC transporter" evidence="12">
    <location>
        <begin position="1311"/>
        <end position="1546"/>
    </location>
</feature>
<keyword evidence="6" id="KW-0547">Nucleotide-binding</keyword>
<accession>A0A166EAB4</accession>
<dbReference type="Pfam" id="PF00005">
    <property type="entry name" value="ABC_tran"/>
    <property type="match status" value="2"/>
</dbReference>
<dbReference type="EMBL" id="KV428047">
    <property type="protein sequence ID" value="KZT39367.1"/>
    <property type="molecule type" value="Genomic_DNA"/>
</dbReference>
<dbReference type="FunFam" id="3.40.50.300:FF:000997">
    <property type="entry name" value="Multidrug resistance-associated protein 1"/>
    <property type="match status" value="1"/>
</dbReference>
<dbReference type="GO" id="GO:0000329">
    <property type="term" value="C:fungal-type vacuole membrane"/>
    <property type="evidence" value="ECO:0007669"/>
    <property type="project" value="UniProtKB-ARBA"/>
</dbReference>
<evidence type="ECO:0000256" key="9">
    <source>
        <dbReference type="ARBA" id="ARBA00023136"/>
    </source>
</evidence>
<feature type="transmembrane region" description="Helical" evidence="11">
    <location>
        <begin position="981"/>
        <end position="1007"/>
    </location>
</feature>
<dbReference type="InterPro" id="IPR050173">
    <property type="entry name" value="ABC_transporter_C-like"/>
</dbReference>
<feature type="transmembrane region" description="Helical" evidence="11">
    <location>
        <begin position="29"/>
        <end position="48"/>
    </location>
</feature>
<reference evidence="14 15" key="1">
    <citation type="journal article" date="2016" name="Mol. Biol. Evol.">
        <title>Comparative Genomics of Early-Diverging Mushroom-Forming Fungi Provides Insights into the Origins of Lignocellulose Decay Capabilities.</title>
        <authorList>
            <person name="Nagy L.G."/>
            <person name="Riley R."/>
            <person name="Tritt A."/>
            <person name="Adam C."/>
            <person name="Daum C."/>
            <person name="Floudas D."/>
            <person name="Sun H."/>
            <person name="Yadav J.S."/>
            <person name="Pangilinan J."/>
            <person name="Larsson K.H."/>
            <person name="Matsuura K."/>
            <person name="Barry K."/>
            <person name="Labutti K."/>
            <person name="Kuo R."/>
            <person name="Ohm R.A."/>
            <person name="Bhattacharya S.S."/>
            <person name="Shirouzu T."/>
            <person name="Yoshinaga Y."/>
            <person name="Martin F.M."/>
            <person name="Grigoriev I.V."/>
            <person name="Hibbett D.S."/>
        </authorList>
    </citation>
    <scope>NUCLEOTIDE SEQUENCE [LARGE SCALE GENOMIC DNA]</scope>
    <source>
        <strain evidence="14 15">HHB10207 ss-3</strain>
    </source>
</reference>
<gene>
    <name evidence="14" type="ORF">SISSUDRAFT_1045669</name>
</gene>
<evidence type="ECO:0000256" key="1">
    <source>
        <dbReference type="ARBA" id="ARBA00004128"/>
    </source>
</evidence>
<feature type="domain" description="ABC transmembrane type-1" evidence="13">
    <location>
        <begin position="294"/>
        <end position="582"/>
    </location>
</feature>
<keyword evidence="4 11" id="KW-0812">Transmembrane</keyword>
<feature type="transmembrane region" description="Helical" evidence="11">
    <location>
        <begin position="411"/>
        <end position="432"/>
    </location>
</feature>
<dbReference type="InterPro" id="IPR011527">
    <property type="entry name" value="ABC1_TM_dom"/>
</dbReference>
<evidence type="ECO:0000256" key="2">
    <source>
        <dbReference type="ARBA" id="ARBA00009726"/>
    </source>
</evidence>
<organism evidence="14 15">
    <name type="scientific">Sistotremastrum suecicum HHB10207 ss-3</name>
    <dbReference type="NCBI Taxonomy" id="1314776"/>
    <lineage>
        <taxon>Eukaryota</taxon>
        <taxon>Fungi</taxon>
        <taxon>Dikarya</taxon>
        <taxon>Basidiomycota</taxon>
        <taxon>Agaricomycotina</taxon>
        <taxon>Agaricomycetes</taxon>
        <taxon>Sistotremastrales</taxon>
        <taxon>Sistotremastraceae</taxon>
        <taxon>Sistotremastrum</taxon>
    </lineage>
</organism>
<keyword evidence="7" id="KW-0067">ATP-binding</keyword>
<dbReference type="InterPro" id="IPR036640">
    <property type="entry name" value="ABC1_TM_sf"/>
</dbReference>
<comment type="subcellular location">
    <subcellularLocation>
        <location evidence="1">Vacuole membrane</location>
        <topology evidence="1">Multi-pass membrane protein</topology>
    </subcellularLocation>
</comment>
<dbReference type="Gene3D" id="1.20.1560.10">
    <property type="entry name" value="ABC transporter type 1, transmembrane domain"/>
    <property type="match status" value="2"/>
</dbReference>
<dbReference type="SUPFAM" id="SSF52540">
    <property type="entry name" value="P-loop containing nucleoside triphosphate hydrolases"/>
    <property type="match status" value="2"/>
</dbReference>
<feature type="region of interest" description="Disordered" evidence="10">
    <location>
        <begin position="949"/>
        <end position="969"/>
    </location>
</feature>
<dbReference type="InterPro" id="IPR003593">
    <property type="entry name" value="AAA+_ATPase"/>
</dbReference>
<keyword evidence="3" id="KW-0813">Transport</keyword>
<dbReference type="CDD" id="cd18595">
    <property type="entry name" value="ABC_6TM_MRP1_2_3_6_D1_like"/>
    <property type="match status" value="1"/>
</dbReference>
<evidence type="ECO:0000256" key="3">
    <source>
        <dbReference type="ARBA" id="ARBA00022448"/>
    </source>
</evidence>
<keyword evidence="9 11" id="KW-0472">Membrane</keyword>
<feature type="domain" description="ABC transporter" evidence="12">
    <location>
        <begin position="646"/>
        <end position="868"/>
    </location>
</feature>
<evidence type="ECO:0000256" key="8">
    <source>
        <dbReference type="ARBA" id="ARBA00022989"/>
    </source>
</evidence>
<dbReference type="Pfam" id="PF00664">
    <property type="entry name" value="ABC_membrane"/>
    <property type="match status" value="2"/>
</dbReference>
<name>A0A166EAB4_9AGAM</name>
<proteinExistence type="inferred from homology"/>
<feature type="transmembrane region" description="Helical" evidence="11">
    <location>
        <begin position="1102"/>
        <end position="1124"/>
    </location>
</feature>
<dbReference type="FunFam" id="3.40.50.300:FF:000074">
    <property type="entry name" value="Multidrug resistance-associated protein 5 isoform 1"/>
    <property type="match status" value="1"/>
</dbReference>
<evidence type="ECO:0000259" key="12">
    <source>
        <dbReference type="PROSITE" id="PS50893"/>
    </source>
</evidence>
<feature type="transmembrane region" description="Helical" evidence="11">
    <location>
        <begin position="98"/>
        <end position="116"/>
    </location>
</feature>
<dbReference type="SMART" id="SM00382">
    <property type="entry name" value="AAA"/>
    <property type="match status" value="2"/>
</dbReference>
<evidence type="ECO:0000313" key="14">
    <source>
        <dbReference type="EMBL" id="KZT39367.1"/>
    </source>
</evidence>
<evidence type="ECO:0000313" key="15">
    <source>
        <dbReference type="Proteomes" id="UP000076798"/>
    </source>
</evidence>